<keyword evidence="1" id="KW-0812">Transmembrane</keyword>
<feature type="transmembrane region" description="Helical" evidence="1">
    <location>
        <begin position="287"/>
        <end position="305"/>
    </location>
</feature>
<dbReference type="AlphaFoldDB" id="A0A4P7AK56"/>
<organism evidence="3 4">
    <name type="scientific">Spiroplasma gladiatoris</name>
    <dbReference type="NCBI Taxonomy" id="2143"/>
    <lineage>
        <taxon>Bacteria</taxon>
        <taxon>Bacillati</taxon>
        <taxon>Mycoplasmatota</taxon>
        <taxon>Mollicutes</taxon>
        <taxon>Entomoplasmatales</taxon>
        <taxon>Spiroplasmataceae</taxon>
        <taxon>Spiroplasma</taxon>
    </lineage>
</organism>
<keyword evidence="1" id="KW-1133">Transmembrane helix</keyword>
<evidence type="ECO:0000259" key="2">
    <source>
        <dbReference type="Pfam" id="PF01569"/>
    </source>
</evidence>
<dbReference type="InterPro" id="IPR036938">
    <property type="entry name" value="PAP2/HPO_sf"/>
</dbReference>
<feature type="transmembrane region" description="Helical" evidence="1">
    <location>
        <begin position="147"/>
        <end position="170"/>
    </location>
</feature>
<protein>
    <submittedName>
        <fullName evidence="3">Phosphatase PAP2 family protein</fullName>
    </submittedName>
</protein>
<feature type="transmembrane region" description="Helical" evidence="1">
    <location>
        <begin position="317"/>
        <end position="336"/>
    </location>
</feature>
<feature type="transmembrane region" description="Helical" evidence="1">
    <location>
        <begin position="191"/>
        <end position="208"/>
    </location>
</feature>
<dbReference type="KEGG" id="sgq:SGLAD_v1c09440"/>
<feature type="transmembrane region" description="Helical" evidence="1">
    <location>
        <begin position="100"/>
        <end position="121"/>
    </location>
</feature>
<evidence type="ECO:0000313" key="4">
    <source>
        <dbReference type="Proteomes" id="UP000294309"/>
    </source>
</evidence>
<dbReference type="InterPro" id="IPR000326">
    <property type="entry name" value="PAP2/HPO"/>
</dbReference>
<name>A0A4P7AK56_9MOLU</name>
<accession>A0A4P7AK56</accession>
<feature type="transmembrane region" description="Helical" evidence="1">
    <location>
        <begin position="12"/>
        <end position="35"/>
    </location>
</feature>
<dbReference type="PROSITE" id="PS51257">
    <property type="entry name" value="PROKAR_LIPOPROTEIN"/>
    <property type="match status" value="1"/>
</dbReference>
<dbReference type="EMBL" id="CP038013">
    <property type="protein sequence ID" value="QBQ08143.1"/>
    <property type="molecule type" value="Genomic_DNA"/>
</dbReference>
<evidence type="ECO:0000256" key="1">
    <source>
        <dbReference type="SAM" id="Phobius"/>
    </source>
</evidence>
<dbReference type="SUPFAM" id="SSF48317">
    <property type="entry name" value="Acid phosphatase/Vanadium-dependent haloperoxidase"/>
    <property type="match status" value="1"/>
</dbReference>
<dbReference type="Pfam" id="PF01569">
    <property type="entry name" value="PAP2"/>
    <property type="match status" value="1"/>
</dbReference>
<keyword evidence="4" id="KW-1185">Reference proteome</keyword>
<keyword evidence="1" id="KW-0472">Membrane</keyword>
<proteinExistence type="predicted"/>
<feature type="transmembrane region" description="Helical" evidence="1">
    <location>
        <begin position="348"/>
        <end position="364"/>
    </location>
</feature>
<dbReference type="OrthoDB" id="394310at2"/>
<reference evidence="3 4" key="1">
    <citation type="submission" date="2019-03" db="EMBL/GenBank/DDBJ databases">
        <title>Complete genome sequence of Spiroplasma gladiatoris TG-1 (DSM 22552).</title>
        <authorList>
            <person name="Lin Y.-C."/>
            <person name="Chou L."/>
            <person name="Kuo C.-H."/>
        </authorList>
    </citation>
    <scope>NUCLEOTIDE SEQUENCE [LARGE SCALE GENOMIC DNA]</scope>
    <source>
        <strain evidence="3 4">TG-1</strain>
    </source>
</reference>
<dbReference type="RefSeq" id="WP_134298228.1">
    <property type="nucleotide sequence ID" value="NZ_CP038013.1"/>
</dbReference>
<dbReference type="Proteomes" id="UP000294309">
    <property type="component" value="Chromosome"/>
</dbReference>
<gene>
    <name evidence="3" type="ORF">SGLAD_v1c09440</name>
</gene>
<sequence>MFDINKKSREYKFLFVPGVIIASISCVTFLLSGVYDQEIDDFFKDGIDYIPVKIFTVFMEEFGTYSLLCLLFLFLGVIWETLYFYQINYSKKNFVKNNKWLVYIYYLISLCIWIITIYTSIVEGFKKDFGFGPGNDPYSLADLNYRVYALIVIKILELGVMLAGFIFLRFKLSKRKDILTNEYWMDSLKGISYIAFMYMVVGAGKTFFGRPYPYSVNFDEILRKTEEKGWTYTPETGYFGTGIDGRENATYFPWWKPNDFFGNIKYWFDFNAHQKDNNGWWNRDFPSGHTTSVCGMTSIMFYFIGPNKKRNLKWYKIFYIYMIIGFLLPTMQMSLILQRTHWASDLEFSNIIALSFIPLANYFVNRHVRYWKNKWNAKHFEKFSGFIKEQKNGFKVYVNTTYGYIVICKFYYGKNKQAKIEKIINKYNINIEKSIN</sequence>
<feature type="transmembrane region" description="Helical" evidence="1">
    <location>
        <begin position="62"/>
        <end position="79"/>
    </location>
</feature>
<feature type="domain" description="Phosphatidic acid phosphatase type 2/haloperoxidase" evidence="2">
    <location>
        <begin position="192"/>
        <end position="367"/>
    </location>
</feature>
<evidence type="ECO:0000313" key="3">
    <source>
        <dbReference type="EMBL" id="QBQ08143.1"/>
    </source>
</evidence>